<dbReference type="PANTHER" id="PTHR46152:SF3">
    <property type="entry name" value="NF-KAPPA-B INHIBITOR-INTERACTING RAS-LIKE PROTEIN"/>
    <property type="match status" value="1"/>
</dbReference>
<dbReference type="Proteomes" id="UP000053660">
    <property type="component" value="Unassembled WGS sequence"/>
</dbReference>
<name>A0A0B1TUA8_OESDE</name>
<keyword evidence="2" id="KW-0342">GTP-binding</keyword>
<dbReference type="AlphaFoldDB" id="A0A0B1TUA8"/>
<dbReference type="GO" id="GO:0032484">
    <property type="term" value="P:Ral protein signal transduction"/>
    <property type="evidence" value="ECO:0007669"/>
    <property type="project" value="TreeGrafter"/>
</dbReference>
<evidence type="ECO:0000256" key="1">
    <source>
        <dbReference type="ARBA" id="ARBA00022741"/>
    </source>
</evidence>
<dbReference type="EMBL" id="KN549220">
    <property type="protein sequence ID" value="KHJ99442.1"/>
    <property type="molecule type" value="Genomic_DNA"/>
</dbReference>
<reference evidence="3 4" key="1">
    <citation type="submission" date="2014-03" db="EMBL/GenBank/DDBJ databases">
        <title>Draft genome of the hookworm Oesophagostomum dentatum.</title>
        <authorList>
            <person name="Mitreva M."/>
        </authorList>
    </citation>
    <scope>NUCLEOTIDE SEQUENCE [LARGE SCALE GENOMIC DNA]</scope>
    <source>
        <strain evidence="3 4">OD-Hann</strain>
    </source>
</reference>
<keyword evidence="1" id="KW-0547">Nucleotide-binding</keyword>
<dbReference type="GO" id="GO:0043124">
    <property type="term" value="P:negative regulation of canonical NF-kappaB signal transduction"/>
    <property type="evidence" value="ECO:0007669"/>
    <property type="project" value="InterPro"/>
</dbReference>
<protein>
    <submittedName>
        <fullName evidence="3">Uncharacterized protein</fullName>
    </submittedName>
</protein>
<evidence type="ECO:0000313" key="4">
    <source>
        <dbReference type="Proteomes" id="UP000053660"/>
    </source>
</evidence>
<accession>A0A0B1TUA8</accession>
<keyword evidence="4" id="KW-1185">Reference proteome</keyword>
<evidence type="ECO:0000313" key="3">
    <source>
        <dbReference type="EMBL" id="KHJ99442.1"/>
    </source>
</evidence>
<proteinExistence type="predicted"/>
<dbReference type="GO" id="GO:0005525">
    <property type="term" value="F:GTP binding"/>
    <property type="evidence" value="ECO:0007669"/>
    <property type="project" value="UniProtKB-KW"/>
</dbReference>
<gene>
    <name evidence="3" type="ORF">OESDEN_00551</name>
</gene>
<dbReference type="PANTHER" id="PTHR46152">
    <property type="entry name" value="NF-KAPPA-B INHIBITOR-INTERACTING RAS-LIKE PROTEIN"/>
    <property type="match status" value="1"/>
</dbReference>
<evidence type="ECO:0000256" key="2">
    <source>
        <dbReference type="ARBA" id="ARBA00023134"/>
    </source>
</evidence>
<sequence length="98" mass="11511">MTSIRVSDLEKGVHEIQILLTKWLNNYIQKYNEVQTSICEKEYFAVKLYEVSAKDRNTLVDFVQYLGQRHFHPIKESKFSLSKKLKSEKSNAAILMDL</sequence>
<dbReference type="OrthoDB" id="10002389at2759"/>
<dbReference type="InterPro" id="IPR042227">
    <property type="entry name" value="KBRS"/>
</dbReference>
<dbReference type="GO" id="GO:0032794">
    <property type="term" value="F:GTPase activating protein binding"/>
    <property type="evidence" value="ECO:0007669"/>
    <property type="project" value="TreeGrafter"/>
</dbReference>
<organism evidence="3 4">
    <name type="scientific">Oesophagostomum dentatum</name>
    <name type="common">Nodular worm</name>
    <dbReference type="NCBI Taxonomy" id="61180"/>
    <lineage>
        <taxon>Eukaryota</taxon>
        <taxon>Metazoa</taxon>
        <taxon>Ecdysozoa</taxon>
        <taxon>Nematoda</taxon>
        <taxon>Chromadorea</taxon>
        <taxon>Rhabditida</taxon>
        <taxon>Rhabditina</taxon>
        <taxon>Rhabditomorpha</taxon>
        <taxon>Strongyloidea</taxon>
        <taxon>Strongylidae</taxon>
        <taxon>Oesophagostomum</taxon>
    </lineage>
</organism>